<name>A0ABW4PJV7_9ACTN</name>
<evidence type="ECO:0000256" key="1">
    <source>
        <dbReference type="SAM" id="MobiDB-lite"/>
    </source>
</evidence>
<proteinExistence type="predicted"/>
<feature type="compositionally biased region" description="Low complexity" evidence="1">
    <location>
        <begin position="100"/>
        <end position="117"/>
    </location>
</feature>
<feature type="region of interest" description="Disordered" evidence="1">
    <location>
        <begin position="95"/>
        <end position="148"/>
    </location>
</feature>
<feature type="region of interest" description="Disordered" evidence="1">
    <location>
        <begin position="1"/>
        <end position="22"/>
    </location>
</feature>
<organism evidence="2 3">
    <name type="scientific">Streptomyces desertarenae</name>
    <dbReference type="NCBI Taxonomy" id="2666184"/>
    <lineage>
        <taxon>Bacteria</taxon>
        <taxon>Bacillati</taxon>
        <taxon>Actinomycetota</taxon>
        <taxon>Actinomycetes</taxon>
        <taxon>Kitasatosporales</taxon>
        <taxon>Streptomycetaceae</taxon>
        <taxon>Streptomyces</taxon>
    </lineage>
</organism>
<reference evidence="3" key="1">
    <citation type="journal article" date="2019" name="Int. J. Syst. Evol. Microbiol.">
        <title>The Global Catalogue of Microorganisms (GCM) 10K type strain sequencing project: providing services to taxonomists for standard genome sequencing and annotation.</title>
        <authorList>
            <consortium name="The Broad Institute Genomics Platform"/>
            <consortium name="The Broad Institute Genome Sequencing Center for Infectious Disease"/>
            <person name="Wu L."/>
            <person name="Ma J."/>
        </authorList>
    </citation>
    <scope>NUCLEOTIDE SEQUENCE [LARGE SCALE GENOMIC DNA]</scope>
    <source>
        <strain evidence="3">CGMCC 4.7455</strain>
    </source>
</reference>
<evidence type="ECO:0000313" key="2">
    <source>
        <dbReference type="EMBL" id="MFD1830582.1"/>
    </source>
</evidence>
<dbReference type="RefSeq" id="WP_380899617.1">
    <property type="nucleotide sequence ID" value="NZ_JBHUFU010000006.1"/>
</dbReference>
<feature type="compositionally biased region" description="Pro residues" evidence="1">
    <location>
        <begin position="11"/>
        <end position="22"/>
    </location>
</feature>
<gene>
    <name evidence="2" type="ORF">ACFSJS_13000</name>
</gene>
<feature type="region of interest" description="Disordered" evidence="1">
    <location>
        <begin position="44"/>
        <end position="71"/>
    </location>
</feature>
<feature type="compositionally biased region" description="Low complexity" evidence="1">
    <location>
        <begin position="44"/>
        <end position="54"/>
    </location>
</feature>
<dbReference type="Proteomes" id="UP001597365">
    <property type="component" value="Unassembled WGS sequence"/>
</dbReference>
<keyword evidence="3" id="KW-1185">Reference proteome</keyword>
<feature type="compositionally biased region" description="Low complexity" evidence="1">
    <location>
        <begin position="1"/>
        <end position="10"/>
    </location>
</feature>
<accession>A0ABW4PJV7</accession>
<protein>
    <submittedName>
        <fullName evidence="2">Uncharacterized protein</fullName>
    </submittedName>
</protein>
<dbReference type="EMBL" id="JBHUFU010000006">
    <property type="protein sequence ID" value="MFD1830582.1"/>
    <property type="molecule type" value="Genomic_DNA"/>
</dbReference>
<sequence length="148" mass="15120">MVQRTAAVPPFRDPPPAAPPPWNRRAARALLAVAALLAGVLAPALPGGQAGASPRPHPHPVPHTGVRGGPHAVSAPCAAGCDRTPLLHRDATGERHALHPAGAAVPPRALLPRPTAGTRRSALPPDPAVRLRHTALQQGRAPPLRPGG</sequence>
<comment type="caution">
    <text evidence="2">The sequence shown here is derived from an EMBL/GenBank/DDBJ whole genome shotgun (WGS) entry which is preliminary data.</text>
</comment>
<evidence type="ECO:0000313" key="3">
    <source>
        <dbReference type="Proteomes" id="UP001597365"/>
    </source>
</evidence>